<evidence type="ECO:0000256" key="2">
    <source>
        <dbReference type="ARBA" id="ARBA00022478"/>
    </source>
</evidence>
<accession>A0ABQ0L4C7</accession>
<organism evidence="7 8">
    <name type="scientific">Mycena chlorophos</name>
    <name type="common">Agaric fungus</name>
    <name type="synonym">Agaricus chlorophos</name>
    <dbReference type="NCBI Taxonomy" id="658473"/>
    <lineage>
        <taxon>Eukaryota</taxon>
        <taxon>Fungi</taxon>
        <taxon>Dikarya</taxon>
        <taxon>Basidiomycota</taxon>
        <taxon>Agaricomycotina</taxon>
        <taxon>Agaricomycetes</taxon>
        <taxon>Agaricomycetidae</taxon>
        <taxon>Agaricales</taxon>
        <taxon>Marasmiineae</taxon>
        <taxon>Mycenaceae</taxon>
        <taxon>Mycena</taxon>
    </lineage>
</organism>
<evidence type="ECO:0000256" key="3">
    <source>
        <dbReference type="ARBA" id="ARBA00022679"/>
    </source>
</evidence>
<feature type="non-terminal residue" evidence="7">
    <location>
        <position position="1"/>
    </location>
</feature>
<protein>
    <recommendedName>
        <fullName evidence="1">DNA-directed RNA polymerase</fullName>
        <ecNumber evidence="1">2.7.7.6</ecNumber>
    </recommendedName>
</protein>
<evidence type="ECO:0000259" key="6">
    <source>
        <dbReference type="Pfam" id="PF04983"/>
    </source>
</evidence>
<evidence type="ECO:0000313" key="7">
    <source>
        <dbReference type="EMBL" id="GAT46010.1"/>
    </source>
</evidence>
<dbReference type="InterPro" id="IPR042102">
    <property type="entry name" value="RNA_pol_Rpb1_3_sf"/>
</dbReference>
<dbReference type="InterPro" id="IPR007066">
    <property type="entry name" value="RNA_pol_Rpb1_3"/>
</dbReference>
<evidence type="ECO:0000313" key="8">
    <source>
        <dbReference type="Proteomes" id="UP000815677"/>
    </source>
</evidence>
<dbReference type="EC" id="2.7.7.6" evidence="1"/>
<name>A0ABQ0L4C7_MYCCL</name>
<keyword evidence="5" id="KW-0804">Transcription</keyword>
<feature type="domain" description="RNA polymerase Rpb1" evidence="6">
    <location>
        <begin position="1"/>
        <end position="53"/>
    </location>
</feature>
<evidence type="ECO:0000256" key="5">
    <source>
        <dbReference type="ARBA" id="ARBA00023163"/>
    </source>
</evidence>
<evidence type="ECO:0000256" key="1">
    <source>
        <dbReference type="ARBA" id="ARBA00012418"/>
    </source>
</evidence>
<proteinExistence type="predicted"/>
<dbReference type="Gene3D" id="1.10.274.100">
    <property type="entry name" value="RNA polymerase Rpb1, domain 3"/>
    <property type="match status" value="1"/>
</dbReference>
<reference evidence="7" key="1">
    <citation type="submission" date="2014-09" db="EMBL/GenBank/DDBJ databases">
        <title>Genome sequence of the luminous mushroom Mycena chlorophos for searching fungal bioluminescence genes.</title>
        <authorList>
            <person name="Tanaka Y."/>
            <person name="Kasuga D."/>
            <person name="Oba Y."/>
            <person name="Hase S."/>
            <person name="Sato K."/>
            <person name="Oba Y."/>
            <person name="Sakakibara Y."/>
        </authorList>
    </citation>
    <scope>NUCLEOTIDE SEQUENCE</scope>
</reference>
<dbReference type="EMBL" id="DF842081">
    <property type="protein sequence ID" value="GAT46010.1"/>
    <property type="molecule type" value="Genomic_DNA"/>
</dbReference>
<evidence type="ECO:0000256" key="4">
    <source>
        <dbReference type="ARBA" id="ARBA00022695"/>
    </source>
</evidence>
<keyword evidence="4" id="KW-0548">Nucleotidyltransferase</keyword>
<gene>
    <name evidence="7" type="ORF">MCHLO_03557</name>
</gene>
<dbReference type="Pfam" id="PF04983">
    <property type="entry name" value="RNA_pol_Rpb1_3"/>
    <property type="match status" value="1"/>
</dbReference>
<sequence length="138" mass="15703">IISPQANKLVMGIVQDTLSGFRKFTLRGTFPDWNQVQNIILHYDPRYQAIHTQVGEIQGDPVKPFTFFCSCFFSMLHHHHHHHHHHLEKTLAFPVLESHMGKNAMGHNAEQHHGFMDGLKDAGGHGLVQCFHGPRETG</sequence>
<dbReference type="SUPFAM" id="SSF64484">
    <property type="entry name" value="beta and beta-prime subunits of DNA dependent RNA-polymerase"/>
    <property type="match status" value="1"/>
</dbReference>
<keyword evidence="3" id="KW-0808">Transferase</keyword>
<keyword evidence="8" id="KW-1185">Reference proteome</keyword>
<dbReference type="Proteomes" id="UP000815677">
    <property type="component" value="Unassembled WGS sequence"/>
</dbReference>
<keyword evidence="2" id="KW-0240">DNA-directed RNA polymerase</keyword>